<keyword evidence="4" id="KW-1185">Reference proteome</keyword>
<keyword evidence="2" id="KW-0472">Membrane</keyword>
<sequence length="261" mass="29099">MPSDTPSEADSTAHHQPPASHRTLRLVAIASFLPAFPLCIAHGVLSNDAAPAVGLIPLAFSSGGSLFLLRRRQRDDGLAHKLSHPVMAFAFDVVLAAACMIVLVFTWISNDQLASLSMLAAYATIPLLVNFYISIIHLFIALESFYTGLAVHSIVQWLAWRTLPPDCPHCDHRLRPDFPELPWLDRLRERRDGDYSALFVDEENRYHDDETEETLQRAESAAQEAEAQPEVVDVRKKNNRRNRTNTPPSRDEPASPWSASG</sequence>
<organism evidence="3 4">
    <name type="scientific">Fusarium napiforme</name>
    <dbReference type="NCBI Taxonomy" id="42672"/>
    <lineage>
        <taxon>Eukaryota</taxon>
        <taxon>Fungi</taxon>
        <taxon>Dikarya</taxon>
        <taxon>Ascomycota</taxon>
        <taxon>Pezizomycotina</taxon>
        <taxon>Sordariomycetes</taxon>
        <taxon>Hypocreomycetidae</taxon>
        <taxon>Hypocreales</taxon>
        <taxon>Nectriaceae</taxon>
        <taxon>Fusarium</taxon>
        <taxon>Fusarium fujikuroi species complex</taxon>
    </lineage>
</organism>
<name>A0A8H5K4E0_9HYPO</name>
<evidence type="ECO:0000313" key="4">
    <source>
        <dbReference type="Proteomes" id="UP000574317"/>
    </source>
</evidence>
<feature type="compositionally biased region" description="Low complexity" evidence="1">
    <location>
        <begin position="217"/>
        <end position="228"/>
    </location>
</feature>
<dbReference type="Proteomes" id="UP000574317">
    <property type="component" value="Unassembled WGS sequence"/>
</dbReference>
<feature type="transmembrane region" description="Helical" evidence="2">
    <location>
        <begin position="51"/>
        <end position="69"/>
    </location>
</feature>
<feature type="transmembrane region" description="Helical" evidence="2">
    <location>
        <begin position="120"/>
        <end position="142"/>
    </location>
</feature>
<keyword evidence="2" id="KW-1133">Transmembrane helix</keyword>
<keyword evidence="2" id="KW-0812">Transmembrane</keyword>
<dbReference type="EMBL" id="JAAOAO010000047">
    <property type="protein sequence ID" value="KAF5566102.1"/>
    <property type="molecule type" value="Genomic_DNA"/>
</dbReference>
<evidence type="ECO:0000313" key="3">
    <source>
        <dbReference type="EMBL" id="KAF5566102.1"/>
    </source>
</evidence>
<proteinExistence type="predicted"/>
<dbReference type="AlphaFoldDB" id="A0A8H5K4E0"/>
<evidence type="ECO:0000256" key="1">
    <source>
        <dbReference type="SAM" id="MobiDB-lite"/>
    </source>
</evidence>
<protein>
    <submittedName>
        <fullName evidence="3">Nucleosomal binding protein</fullName>
    </submittedName>
</protein>
<evidence type="ECO:0000256" key="2">
    <source>
        <dbReference type="SAM" id="Phobius"/>
    </source>
</evidence>
<gene>
    <name evidence="3" type="ORF">FNAPI_1337</name>
</gene>
<feature type="transmembrane region" description="Helical" evidence="2">
    <location>
        <begin position="26"/>
        <end position="45"/>
    </location>
</feature>
<feature type="transmembrane region" description="Helical" evidence="2">
    <location>
        <begin position="89"/>
        <end position="108"/>
    </location>
</feature>
<accession>A0A8H5K4E0</accession>
<feature type="region of interest" description="Disordered" evidence="1">
    <location>
        <begin position="206"/>
        <end position="261"/>
    </location>
</feature>
<reference evidence="3 4" key="1">
    <citation type="submission" date="2020-05" db="EMBL/GenBank/DDBJ databases">
        <title>Identification and distribution of gene clusters putatively required for synthesis of sphingolipid metabolism inhibitors in phylogenetically diverse species of the filamentous fungus Fusarium.</title>
        <authorList>
            <person name="Kim H.-S."/>
            <person name="Busman M."/>
            <person name="Brown D.W."/>
            <person name="Divon H."/>
            <person name="Uhlig S."/>
            <person name="Proctor R.H."/>
        </authorList>
    </citation>
    <scope>NUCLEOTIDE SEQUENCE [LARGE SCALE GENOMIC DNA]</scope>
    <source>
        <strain evidence="3 4">NRRL 25196</strain>
    </source>
</reference>
<comment type="caution">
    <text evidence="3">The sequence shown here is derived from an EMBL/GenBank/DDBJ whole genome shotgun (WGS) entry which is preliminary data.</text>
</comment>